<organism evidence="9 10">
    <name type="scientific">Botryobasidium botryosum (strain FD-172 SS1)</name>
    <dbReference type="NCBI Taxonomy" id="930990"/>
    <lineage>
        <taxon>Eukaryota</taxon>
        <taxon>Fungi</taxon>
        <taxon>Dikarya</taxon>
        <taxon>Basidiomycota</taxon>
        <taxon>Agaricomycotina</taxon>
        <taxon>Agaricomycetes</taxon>
        <taxon>Cantharellales</taxon>
        <taxon>Botryobasidiaceae</taxon>
        <taxon>Botryobasidium</taxon>
    </lineage>
</organism>
<sequence>MYSKLSLACLTLPVLTLPVYSKPVIPVGVDPQRASLYSPIPGTALWKCLDGSGEIPFSAVNDDFCDCKDGSDEPGTSACANGLFYCANEGHVSAKIRSSRVNDGLCEPECCDGSDEPSGVCPNICEEIGKEYRAAAEAEQKTRRTGAKIRSTYIAFAQKEKKRLEDAISALNIEVAEKRANEARVKDILERTEALDAAALAHKKESPLYRHLEDKNDILSSLLTSHAELKERITALEAVLDGLKRGYNPNYQDMAVLEAVRGWEALSGEADKDKDKEPAAADDSSAKPAEPPVEEEEWTLDQINEIKNKDVVSLLLEHEKHIGSSGITTEQATSLLYSLELYIPDAFLPIYQSAREWLVSTLSLLGVVTTPASTDSSSEISKARTSHSLALNALHNAENSLKSEQEALEKLFALDGFGKKGEWKKLKDVCLEKDTGEYTYTVCLFGSATQKSNRDGASNNLGRYSSWNTSPSTSPGELAYYSRQIYDHGAQCWNGPQRSVTLDLSCGTENALLSISEPEKCEYSFVGTTPALCWLDGEMEEAKTVKAEKHRRKEDL</sequence>
<proteinExistence type="predicted"/>
<dbReference type="PROSITE" id="PS51914">
    <property type="entry name" value="MRH"/>
    <property type="match status" value="1"/>
</dbReference>
<dbReference type="InterPro" id="IPR044865">
    <property type="entry name" value="MRH_dom"/>
</dbReference>
<dbReference type="GO" id="GO:0017177">
    <property type="term" value="C:glucosidase II complex"/>
    <property type="evidence" value="ECO:0007669"/>
    <property type="project" value="TreeGrafter"/>
</dbReference>
<accession>A0A067LUJ6</accession>
<dbReference type="SUPFAM" id="SSF50911">
    <property type="entry name" value="Mannose 6-phosphate receptor domain"/>
    <property type="match status" value="1"/>
</dbReference>
<keyword evidence="4" id="KW-1015">Disulfide bond</keyword>
<keyword evidence="10" id="KW-1185">Reference proteome</keyword>
<dbReference type="Pfam" id="PF13015">
    <property type="entry name" value="PRKCSH_1"/>
    <property type="match status" value="1"/>
</dbReference>
<reference evidence="10" key="1">
    <citation type="journal article" date="2014" name="Proc. Natl. Acad. Sci. U.S.A.">
        <title>Extensive sampling of basidiomycete genomes demonstrates inadequacy of the white-rot/brown-rot paradigm for wood decay fungi.</title>
        <authorList>
            <person name="Riley R."/>
            <person name="Salamov A.A."/>
            <person name="Brown D.W."/>
            <person name="Nagy L.G."/>
            <person name="Floudas D."/>
            <person name="Held B.W."/>
            <person name="Levasseur A."/>
            <person name="Lombard V."/>
            <person name="Morin E."/>
            <person name="Otillar R."/>
            <person name="Lindquist E.A."/>
            <person name="Sun H."/>
            <person name="LaButti K.M."/>
            <person name="Schmutz J."/>
            <person name="Jabbour D."/>
            <person name="Luo H."/>
            <person name="Baker S.E."/>
            <person name="Pisabarro A.G."/>
            <person name="Walton J.D."/>
            <person name="Blanchette R.A."/>
            <person name="Henrissat B."/>
            <person name="Martin F."/>
            <person name="Cullen D."/>
            <person name="Hibbett D.S."/>
            <person name="Grigoriev I.V."/>
        </authorList>
    </citation>
    <scope>NUCLEOTIDE SEQUENCE [LARGE SCALE GENOMIC DNA]</scope>
    <source>
        <strain evidence="10">FD-172 SS1</strain>
    </source>
</reference>
<dbReference type="Gene3D" id="2.70.130.10">
    <property type="entry name" value="Mannose-6-phosphate receptor binding domain"/>
    <property type="match status" value="1"/>
</dbReference>
<dbReference type="OrthoDB" id="28322at2759"/>
<dbReference type="GO" id="GO:0006491">
    <property type="term" value="P:N-glycan processing"/>
    <property type="evidence" value="ECO:0007669"/>
    <property type="project" value="TreeGrafter"/>
</dbReference>
<keyword evidence="3" id="KW-0256">Endoplasmic reticulum</keyword>
<feature type="compositionally biased region" description="Basic and acidic residues" evidence="6">
    <location>
        <begin position="269"/>
        <end position="279"/>
    </location>
</feature>
<evidence type="ECO:0000259" key="8">
    <source>
        <dbReference type="PROSITE" id="PS51914"/>
    </source>
</evidence>
<dbReference type="HOGENOM" id="CLU_016834_2_1_1"/>
<evidence type="ECO:0000256" key="6">
    <source>
        <dbReference type="SAM" id="MobiDB-lite"/>
    </source>
</evidence>
<dbReference type="InterPro" id="IPR036607">
    <property type="entry name" value="PRKCSH"/>
</dbReference>
<dbReference type="AlphaFoldDB" id="A0A067LUJ6"/>
<dbReference type="FunCoup" id="A0A067LUJ6">
    <property type="interactions" value="673"/>
</dbReference>
<evidence type="ECO:0000256" key="1">
    <source>
        <dbReference type="ARBA" id="ARBA00022387"/>
    </source>
</evidence>
<protein>
    <recommendedName>
        <fullName evidence="1">Glucosidase 2 subunit beta</fullName>
    </recommendedName>
</protein>
<feature type="coiled-coil region" evidence="5">
    <location>
        <begin position="154"/>
        <end position="181"/>
    </location>
</feature>
<feature type="chain" id="PRO_5001644987" description="Glucosidase 2 subunit beta" evidence="7">
    <location>
        <begin position="22"/>
        <end position="556"/>
    </location>
</feature>
<dbReference type="PANTHER" id="PTHR12630:SF1">
    <property type="entry name" value="GLUCOSIDASE 2 SUBUNIT BETA"/>
    <property type="match status" value="1"/>
</dbReference>
<evidence type="ECO:0000256" key="7">
    <source>
        <dbReference type="SAM" id="SignalP"/>
    </source>
</evidence>
<dbReference type="EMBL" id="KL198117">
    <property type="protein sequence ID" value="KDQ06993.1"/>
    <property type="molecule type" value="Genomic_DNA"/>
</dbReference>
<dbReference type="InterPro" id="IPR039794">
    <property type="entry name" value="Gtb1-like"/>
</dbReference>
<feature type="domain" description="MRH" evidence="8">
    <location>
        <begin position="428"/>
        <end position="535"/>
    </location>
</feature>
<feature type="signal peptide" evidence="7">
    <location>
        <begin position="1"/>
        <end position="21"/>
    </location>
</feature>
<keyword evidence="2 7" id="KW-0732">Signal</keyword>
<keyword evidence="5" id="KW-0175">Coiled coil</keyword>
<gene>
    <name evidence="9" type="ORF">BOTBODRAFT_167442</name>
</gene>
<dbReference type="InterPro" id="IPR028146">
    <property type="entry name" value="PRKCSH_N"/>
</dbReference>
<feature type="region of interest" description="Disordered" evidence="6">
    <location>
        <begin position="268"/>
        <end position="297"/>
    </location>
</feature>
<dbReference type="PANTHER" id="PTHR12630">
    <property type="entry name" value="N-LINKED OLIGOSACCHARIDE PROCESSING"/>
    <property type="match status" value="1"/>
</dbReference>
<evidence type="ECO:0000313" key="10">
    <source>
        <dbReference type="Proteomes" id="UP000027195"/>
    </source>
</evidence>
<evidence type="ECO:0000256" key="2">
    <source>
        <dbReference type="ARBA" id="ARBA00022729"/>
    </source>
</evidence>
<evidence type="ECO:0000256" key="4">
    <source>
        <dbReference type="ARBA" id="ARBA00023157"/>
    </source>
</evidence>
<evidence type="ECO:0000256" key="5">
    <source>
        <dbReference type="SAM" id="Coils"/>
    </source>
</evidence>
<dbReference type="Proteomes" id="UP000027195">
    <property type="component" value="Unassembled WGS sequence"/>
</dbReference>
<dbReference type="InterPro" id="IPR009011">
    <property type="entry name" value="Man6P_isomerase_rcpt-bd_dom_sf"/>
</dbReference>
<name>A0A067LUJ6_BOTB1</name>
<evidence type="ECO:0000256" key="3">
    <source>
        <dbReference type="ARBA" id="ARBA00022824"/>
    </source>
</evidence>
<evidence type="ECO:0000313" key="9">
    <source>
        <dbReference type="EMBL" id="KDQ06993.1"/>
    </source>
</evidence>
<dbReference type="Pfam" id="PF12999">
    <property type="entry name" value="PRKCSH-like"/>
    <property type="match status" value="1"/>
</dbReference>
<dbReference type="InParanoid" id="A0A067LUJ6"/>
<dbReference type="STRING" id="930990.A0A067LUJ6"/>